<accession>W9QH74</accession>
<name>W9QH74_9ROSA</name>
<evidence type="ECO:0000313" key="2">
    <source>
        <dbReference type="Proteomes" id="UP000030645"/>
    </source>
</evidence>
<protein>
    <submittedName>
        <fullName evidence="1">Uncharacterized protein</fullName>
    </submittedName>
</protein>
<gene>
    <name evidence="1" type="ORF">L484_024303</name>
</gene>
<keyword evidence="2" id="KW-1185">Reference proteome</keyword>
<dbReference type="AlphaFoldDB" id="W9QH74"/>
<sequence>MIWNHDSSAGSVLDLLFTANDLHRVDEGSLPDLVVSSHHREILSPYDATSGLHLDLCSEN</sequence>
<dbReference type="Proteomes" id="UP000030645">
    <property type="component" value="Unassembled WGS sequence"/>
</dbReference>
<reference evidence="2" key="1">
    <citation type="submission" date="2013-01" db="EMBL/GenBank/DDBJ databases">
        <title>Draft Genome Sequence of a Mulberry Tree, Morus notabilis C.K. Schneid.</title>
        <authorList>
            <person name="He N."/>
            <person name="Zhao S."/>
        </authorList>
    </citation>
    <scope>NUCLEOTIDE SEQUENCE</scope>
</reference>
<evidence type="ECO:0000313" key="1">
    <source>
        <dbReference type="EMBL" id="EXB37375.1"/>
    </source>
</evidence>
<organism evidence="1 2">
    <name type="scientific">Morus notabilis</name>
    <dbReference type="NCBI Taxonomy" id="981085"/>
    <lineage>
        <taxon>Eukaryota</taxon>
        <taxon>Viridiplantae</taxon>
        <taxon>Streptophyta</taxon>
        <taxon>Embryophyta</taxon>
        <taxon>Tracheophyta</taxon>
        <taxon>Spermatophyta</taxon>
        <taxon>Magnoliopsida</taxon>
        <taxon>eudicotyledons</taxon>
        <taxon>Gunneridae</taxon>
        <taxon>Pentapetalae</taxon>
        <taxon>rosids</taxon>
        <taxon>fabids</taxon>
        <taxon>Rosales</taxon>
        <taxon>Moraceae</taxon>
        <taxon>Moreae</taxon>
        <taxon>Morus</taxon>
    </lineage>
</organism>
<dbReference type="EMBL" id="KE343612">
    <property type="protein sequence ID" value="EXB37375.1"/>
    <property type="molecule type" value="Genomic_DNA"/>
</dbReference>
<proteinExistence type="predicted"/>